<organism evidence="1 2">
    <name type="scientific">Nostoc linckia FACHB-391</name>
    <dbReference type="NCBI Taxonomy" id="2692906"/>
    <lineage>
        <taxon>Bacteria</taxon>
        <taxon>Bacillati</taxon>
        <taxon>Cyanobacteriota</taxon>
        <taxon>Cyanophyceae</taxon>
        <taxon>Nostocales</taxon>
        <taxon>Nostocaceae</taxon>
        <taxon>Nostoc</taxon>
    </lineage>
</organism>
<dbReference type="SUPFAM" id="SSF52540">
    <property type="entry name" value="P-loop containing nucleoside triphosphate hydrolases"/>
    <property type="match status" value="1"/>
</dbReference>
<dbReference type="Gene3D" id="3.40.50.300">
    <property type="entry name" value="P-loop containing nucleotide triphosphate hydrolases"/>
    <property type="match status" value="1"/>
</dbReference>
<keyword evidence="2" id="KW-1185">Reference proteome</keyword>
<dbReference type="EMBL" id="JACJTE010000057">
    <property type="protein sequence ID" value="MBD2564736.1"/>
    <property type="molecule type" value="Genomic_DNA"/>
</dbReference>
<evidence type="ECO:0008006" key="3">
    <source>
        <dbReference type="Google" id="ProtNLM"/>
    </source>
</evidence>
<sequence length="584" mass="65425">MPETVQSFLNQVKEAAAVLKEPDVIELIEAVKRQSHTSKLRLLIVGLNGSGRFSVANVLLKQPDLLPTSPIPKAPISVNVSYGEVAVEVSAKNGIRTVIPVEQLKTLLTSADTQANRYEGIEVKTNSNLLKTCNLRIENIDAEVSAAEWKKLLAGTEYVIIVLKSITILSEQERHFIRDILKPSFGLERVAIVLNQIDLVPEEDRSSISELVRVFLGSFESQPLLIEFSATQANMEITSGITTVGSGYATLSHLVEIDLLEQHSLLKPSAILQGIEICLTEVEERATRQIALIATSEIELQELIEKSDLESQWVKNCIQRAQQKIELFINTLIKQKIILKIQEFSLVLQAQLPSEVMPIKDVTQVRRYLPGYIEAVWSEFFKAELSEIRSKLSQEIKLISEMFENDLTELLGDKVAQFRNLVSEFDPTDTNLENFWMPIKPTSSTGDIALASGLGLQIFSRFSKLIFSLPFVDIAVGKVGEFIALSGEKAINQANKEAILDSVRQGFPALELLIHQQVENQFAKLTEELKKVIDDLYTEKVTKIHKILETTAASHQEMIPRKGEIEELISKNIPELRQLLRQLN</sequence>
<comment type="caution">
    <text evidence="1">The sequence shown here is derived from an EMBL/GenBank/DDBJ whole genome shotgun (WGS) entry which is preliminary data.</text>
</comment>
<evidence type="ECO:0000313" key="1">
    <source>
        <dbReference type="EMBL" id="MBD2564736.1"/>
    </source>
</evidence>
<dbReference type="InterPro" id="IPR027417">
    <property type="entry name" value="P-loop_NTPase"/>
</dbReference>
<proteinExistence type="predicted"/>
<reference evidence="1 2" key="1">
    <citation type="journal article" date="2020" name="ISME J.">
        <title>Comparative genomics reveals insights into cyanobacterial evolution and habitat adaptation.</title>
        <authorList>
            <person name="Chen M.Y."/>
            <person name="Teng W.K."/>
            <person name="Zhao L."/>
            <person name="Hu C.X."/>
            <person name="Zhou Y.K."/>
            <person name="Han B.P."/>
            <person name="Song L.R."/>
            <person name="Shu W.S."/>
        </authorList>
    </citation>
    <scope>NUCLEOTIDE SEQUENCE [LARGE SCALE GENOMIC DNA]</scope>
    <source>
        <strain evidence="1 2">FACHB-391</strain>
    </source>
</reference>
<protein>
    <recommendedName>
        <fullName evidence="3">Dynamin family protein</fullName>
    </recommendedName>
</protein>
<gene>
    <name evidence="1" type="ORF">H6G95_29955</name>
</gene>
<name>A0ABR8F449_NOSLI</name>
<evidence type="ECO:0000313" key="2">
    <source>
        <dbReference type="Proteomes" id="UP000604661"/>
    </source>
</evidence>
<dbReference type="RefSeq" id="WP_190900319.1">
    <property type="nucleotide sequence ID" value="NZ_JACJTE010000057.1"/>
</dbReference>
<accession>A0ABR8F449</accession>
<dbReference type="Proteomes" id="UP000604661">
    <property type="component" value="Unassembled WGS sequence"/>
</dbReference>